<comment type="caution">
    <text evidence="14">The sequence shown here is derived from an EMBL/GenBank/DDBJ whole genome shotgun (WGS) entry which is preliminary data.</text>
</comment>
<evidence type="ECO:0000256" key="3">
    <source>
        <dbReference type="ARBA" id="ARBA00022692"/>
    </source>
</evidence>
<dbReference type="Pfam" id="PF01794">
    <property type="entry name" value="Ferric_reduct"/>
    <property type="match status" value="1"/>
</dbReference>
<dbReference type="GO" id="GO:0006879">
    <property type="term" value="P:intracellular iron ion homeostasis"/>
    <property type="evidence" value="ECO:0007669"/>
    <property type="project" value="TreeGrafter"/>
</dbReference>
<dbReference type="CDD" id="cd06186">
    <property type="entry name" value="NOX_Duox_like_FAD_NADP"/>
    <property type="match status" value="1"/>
</dbReference>
<dbReference type="GO" id="GO:0015677">
    <property type="term" value="P:copper ion import"/>
    <property type="evidence" value="ECO:0007669"/>
    <property type="project" value="TreeGrafter"/>
</dbReference>
<dbReference type="Pfam" id="PF08030">
    <property type="entry name" value="NAD_binding_6"/>
    <property type="match status" value="1"/>
</dbReference>
<keyword evidence="6" id="KW-0560">Oxidoreductase</keyword>
<accession>A0A9Q5N7D3</accession>
<dbReference type="SUPFAM" id="SSF52343">
    <property type="entry name" value="Ferredoxin reductase-like, C-terminal NADP-linked domain"/>
    <property type="match status" value="1"/>
</dbReference>
<evidence type="ECO:0000259" key="11">
    <source>
        <dbReference type="Pfam" id="PF01794"/>
    </source>
</evidence>
<reference evidence="14" key="1">
    <citation type="submission" date="2016-06" db="EMBL/GenBank/DDBJ databases">
        <title>Draft Genome sequence of the fungus Inonotus baumii.</title>
        <authorList>
            <person name="Zhu H."/>
            <person name="Lin W."/>
        </authorList>
    </citation>
    <scope>NUCLEOTIDE SEQUENCE</scope>
    <source>
        <strain evidence="14">821</strain>
    </source>
</reference>
<dbReference type="AlphaFoldDB" id="A0A9Q5N7D3"/>
<evidence type="ECO:0000256" key="10">
    <source>
        <dbReference type="SAM" id="Phobius"/>
    </source>
</evidence>
<feature type="transmembrane region" description="Helical" evidence="10">
    <location>
        <begin position="181"/>
        <end position="198"/>
    </location>
</feature>
<evidence type="ECO:0000256" key="4">
    <source>
        <dbReference type="ARBA" id="ARBA00022982"/>
    </source>
</evidence>
<feature type="region of interest" description="Disordered" evidence="9">
    <location>
        <begin position="594"/>
        <end position="616"/>
    </location>
</feature>
<evidence type="ECO:0000256" key="8">
    <source>
        <dbReference type="ARBA" id="ARBA00023136"/>
    </source>
</evidence>
<keyword evidence="7" id="KW-0406">Ion transport</keyword>
<organism evidence="14 15">
    <name type="scientific">Sanghuangporus baumii</name>
    <name type="common">Phellinus baumii</name>
    <dbReference type="NCBI Taxonomy" id="108892"/>
    <lineage>
        <taxon>Eukaryota</taxon>
        <taxon>Fungi</taxon>
        <taxon>Dikarya</taxon>
        <taxon>Basidiomycota</taxon>
        <taxon>Agaricomycotina</taxon>
        <taxon>Agaricomycetes</taxon>
        <taxon>Hymenochaetales</taxon>
        <taxon>Hymenochaetaceae</taxon>
        <taxon>Sanghuangporus</taxon>
    </lineage>
</organism>
<feature type="transmembrane region" description="Helical" evidence="10">
    <location>
        <begin position="30"/>
        <end position="51"/>
    </location>
</feature>
<sequence>MSDVAPSIPTEYQVYNSYETDPTYQRKFSIVWASAAAFFFLAALPTFIWSLKSGRFRDALLGVREDSNSYEPIAAGTGRTKQAGSSRFERVSGWVSALKAPTTWTVPLLGLDIGQLILVVAYYITVVLCIVLNAELVDNPNRAGFLAIAQLPPVFLFATKNSPLGILLSSGYEKINFLHRWAGRGTLLAAAIHGALWIRNHLEYGVQILGAQKETSGVAAFALLCVLAITSVRPIRIHVYQVFRLIHILVVPACVITMCYHTTYMAPYVYPILAFYGFDLFLRLVRYRVKDATLIAPDAQMTIVRVHDCSSGWSVGQHVRLRIFVANRMFESHPLTIMNAPQATTCLGDIGVNHEMLLGARVQGDWTRALNAYARENNFHLDTGAGKEAVRATEQARNVVIENEVVVENVQEGVPVNVAHLPAPSKTGKDTTETIATETQWPSAGSGALIQVMLDGPYGGCAIDLGSFERVLLVAGGSGVTSTLGLLDDLVGRIVKLGRRGGEVTQRVEFVWCVRSFGALRWVAPFLSAIASRATASPDLAISLHIDVYVTCLCKPEEVPYIPNCDVLVEKPSVRRLVDGLLASFASGAGAVAGSAMSETDPDPEKPDSRVPEGADRDWKSLAVCAAGPESLTAEAKNAAARVALRHPGRRVECHSEAYFL</sequence>
<feature type="domain" description="Ferric oxidoreductase" evidence="11">
    <location>
        <begin position="143"/>
        <end position="257"/>
    </location>
</feature>
<dbReference type="InterPro" id="IPR013121">
    <property type="entry name" value="Fe_red_NAD-bd_6"/>
</dbReference>
<evidence type="ECO:0000259" key="12">
    <source>
        <dbReference type="Pfam" id="PF08022"/>
    </source>
</evidence>
<feature type="domain" description="Ferric reductase NAD binding" evidence="13">
    <location>
        <begin position="468"/>
        <end position="551"/>
    </location>
</feature>
<evidence type="ECO:0000256" key="5">
    <source>
        <dbReference type="ARBA" id="ARBA00022989"/>
    </source>
</evidence>
<protein>
    <recommendedName>
        <fullName evidence="16">Ferric reductase</fullName>
    </recommendedName>
</protein>
<dbReference type="InterPro" id="IPR039261">
    <property type="entry name" value="FNR_nucleotide-bd"/>
</dbReference>
<keyword evidence="5 10" id="KW-1133">Transmembrane helix</keyword>
<feature type="transmembrane region" description="Helical" evidence="10">
    <location>
        <begin position="116"/>
        <end position="137"/>
    </location>
</feature>
<dbReference type="PANTHER" id="PTHR32361:SF9">
    <property type="entry name" value="FERRIC REDUCTASE TRANSMEMBRANE COMPONENT 3-RELATED"/>
    <property type="match status" value="1"/>
</dbReference>
<evidence type="ECO:0000313" key="14">
    <source>
        <dbReference type="EMBL" id="OCB89760.1"/>
    </source>
</evidence>
<evidence type="ECO:0008006" key="16">
    <source>
        <dbReference type="Google" id="ProtNLM"/>
    </source>
</evidence>
<dbReference type="InterPro" id="IPR013112">
    <property type="entry name" value="FAD-bd_8"/>
</dbReference>
<dbReference type="PANTHER" id="PTHR32361">
    <property type="entry name" value="FERRIC/CUPRIC REDUCTASE TRANSMEMBRANE COMPONENT"/>
    <property type="match status" value="1"/>
</dbReference>
<feature type="transmembrane region" description="Helical" evidence="10">
    <location>
        <begin position="218"/>
        <end position="235"/>
    </location>
</feature>
<dbReference type="GO" id="GO:0006826">
    <property type="term" value="P:iron ion transport"/>
    <property type="evidence" value="ECO:0007669"/>
    <property type="project" value="TreeGrafter"/>
</dbReference>
<keyword evidence="15" id="KW-1185">Reference proteome</keyword>
<name>A0A9Q5N7D3_SANBA</name>
<dbReference type="InterPro" id="IPR013130">
    <property type="entry name" value="Fe3_Rdtase_TM_dom"/>
</dbReference>
<dbReference type="Pfam" id="PF08022">
    <property type="entry name" value="FAD_binding_8"/>
    <property type="match status" value="1"/>
</dbReference>
<keyword evidence="3 10" id="KW-0812">Transmembrane</keyword>
<dbReference type="Gene3D" id="3.40.50.80">
    <property type="entry name" value="Nucleotide-binding domain of ferredoxin-NADP reductase (FNR) module"/>
    <property type="match status" value="1"/>
</dbReference>
<feature type="domain" description="FAD-binding 8" evidence="12">
    <location>
        <begin position="310"/>
        <end position="459"/>
    </location>
</feature>
<feature type="transmembrane region" description="Helical" evidence="10">
    <location>
        <begin position="242"/>
        <end position="263"/>
    </location>
</feature>
<keyword evidence="2" id="KW-0813">Transport</keyword>
<keyword evidence="8 10" id="KW-0472">Membrane</keyword>
<evidence type="ECO:0000313" key="15">
    <source>
        <dbReference type="Proteomes" id="UP000757232"/>
    </source>
</evidence>
<dbReference type="GO" id="GO:0005886">
    <property type="term" value="C:plasma membrane"/>
    <property type="evidence" value="ECO:0007669"/>
    <property type="project" value="TreeGrafter"/>
</dbReference>
<dbReference type="OrthoDB" id="3944240at2759"/>
<evidence type="ECO:0000256" key="6">
    <source>
        <dbReference type="ARBA" id="ARBA00023002"/>
    </source>
</evidence>
<comment type="subcellular location">
    <subcellularLocation>
        <location evidence="1">Membrane</location>
        <topology evidence="1">Multi-pass membrane protein</topology>
    </subcellularLocation>
</comment>
<evidence type="ECO:0000256" key="1">
    <source>
        <dbReference type="ARBA" id="ARBA00004141"/>
    </source>
</evidence>
<evidence type="ECO:0000256" key="9">
    <source>
        <dbReference type="SAM" id="MobiDB-lite"/>
    </source>
</evidence>
<evidence type="ECO:0000256" key="7">
    <source>
        <dbReference type="ARBA" id="ARBA00023065"/>
    </source>
</evidence>
<dbReference type="SFLD" id="SFLDS00052">
    <property type="entry name" value="Ferric_Reductase_Domain"/>
    <property type="match status" value="1"/>
</dbReference>
<dbReference type="EMBL" id="LNZH02000149">
    <property type="protein sequence ID" value="OCB89760.1"/>
    <property type="molecule type" value="Genomic_DNA"/>
</dbReference>
<dbReference type="Proteomes" id="UP000757232">
    <property type="component" value="Unassembled WGS sequence"/>
</dbReference>
<gene>
    <name evidence="14" type="ORF">A7U60_g3020</name>
</gene>
<proteinExistence type="predicted"/>
<dbReference type="InterPro" id="IPR051410">
    <property type="entry name" value="Ferric/Cupric_Reductase"/>
</dbReference>
<evidence type="ECO:0000259" key="13">
    <source>
        <dbReference type="Pfam" id="PF08030"/>
    </source>
</evidence>
<feature type="compositionally biased region" description="Basic and acidic residues" evidence="9">
    <location>
        <begin position="603"/>
        <end position="616"/>
    </location>
</feature>
<dbReference type="SFLD" id="SFLDG01168">
    <property type="entry name" value="Ferric_reductase_subgroup_(FRE"/>
    <property type="match status" value="1"/>
</dbReference>
<evidence type="ECO:0000256" key="2">
    <source>
        <dbReference type="ARBA" id="ARBA00022448"/>
    </source>
</evidence>
<keyword evidence="4" id="KW-0249">Electron transport</keyword>
<dbReference type="GO" id="GO:0000293">
    <property type="term" value="F:ferric-chelate reductase activity"/>
    <property type="evidence" value="ECO:0007669"/>
    <property type="project" value="UniProtKB-ARBA"/>
</dbReference>